<dbReference type="GO" id="GO:0033735">
    <property type="term" value="F:aspartate dehydrogenase [NAD(P)+] activity"/>
    <property type="evidence" value="ECO:0007669"/>
    <property type="project" value="InterPro"/>
</dbReference>
<feature type="domain" description="Aspartate dehydrogenase" evidence="2">
    <location>
        <begin position="144"/>
        <end position="229"/>
    </location>
</feature>
<dbReference type="Proteomes" id="UP000244903">
    <property type="component" value="Chromosome"/>
</dbReference>
<name>A0AAD0JX78_9ACTN</name>
<feature type="domain" description="Aspartate/homoserine dehydrogenase NAD-binding" evidence="3">
    <location>
        <begin position="5"/>
        <end position="84"/>
    </location>
</feature>
<dbReference type="InterPro" id="IPR002811">
    <property type="entry name" value="Asp_DH"/>
</dbReference>
<comment type="similarity">
    <text evidence="1">Belongs to the L-aspartate dehydrogenase family.</text>
</comment>
<evidence type="ECO:0000259" key="2">
    <source>
        <dbReference type="Pfam" id="PF01958"/>
    </source>
</evidence>
<evidence type="ECO:0000259" key="3">
    <source>
        <dbReference type="Pfam" id="PF03447"/>
    </source>
</evidence>
<dbReference type="GO" id="GO:0009435">
    <property type="term" value="P:NAD+ biosynthetic process"/>
    <property type="evidence" value="ECO:0007669"/>
    <property type="project" value="InterPro"/>
</dbReference>
<dbReference type="Gene3D" id="3.40.50.720">
    <property type="entry name" value="NAD(P)-binding Rossmann-like Domain"/>
    <property type="match status" value="1"/>
</dbReference>
<dbReference type="PANTHER" id="PTHR31873:SF6">
    <property type="entry name" value="ASPARTATE DEHYDROGENASE DOMAIN-CONTAINING PROTEIN"/>
    <property type="match status" value="1"/>
</dbReference>
<evidence type="ECO:0000313" key="5">
    <source>
        <dbReference type="Proteomes" id="UP000244903"/>
    </source>
</evidence>
<dbReference type="SUPFAM" id="SSF51735">
    <property type="entry name" value="NAD(P)-binding Rossmann-fold domains"/>
    <property type="match status" value="1"/>
</dbReference>
<dbReference type="Pfam" id="PF01958">
    <property type="entry name" value="Asp_DH_C"/>
    <property type="match status" value="1"/>
</dbReference>
<dbReference type="SUPFAM" id="SSF55347">
    <property type="entry name" value="Glyceraldehyde-3-phosphate dehydrogenase-like, C-terminal domain"/>
    <property type="match status" value="1"/>
</dbReference>
<reference evidence="4 5" key="1">
    <citation type="submission" date="2016-04" db="EMBL/GenBank/DDBJ databases">
        <title>Complete genome sequence of the haloalkaliphilic hydrocarbon-degrading bacterium Dietzia psychralcaliphila ILA-1T, isolated from a drain of a fish product-processing plant.</title>
        <authorList>
            <person name="Zhao J."/>
            <person name="Hu B."/>
            <person name="Geng S."/>
            <person name="Nie Y."/>
            <person name="Tang Y."/>
        </authorList>
    </citation>
    <scope>NUCLEOTIDE SEQUENCE [LARGE SCALE GENOMIC DNA]</scope>
    <source>
        <strain evidence="4 5">ILA-1</strain>
    </source>
</reference>
<dbReference type="InterPro" id="IPR036291">
    <property type="entry name" value="NAD(P)-bd_dom_sf"/>
</dbReference>
<dbReference type="KEGG" id="dpc:A6048_13305"/>
<evidence type="ECO:0000256" key="1">
    <source>
        <dbReference type="ARBA" id="ARBA00008331"/>
    </source>
</evidence>
<dbReference type="Pfam" id="PF03447">
    <property type="entry name" value="NAD_binding_3"/>
    <property type="match status" value="1"/>
</dbReference>
<dbReference type="GO" id="GO:0050661">
    <property type="term" value="F:NADP binding"/>
    <property type="evidence" value="ECO:0007669"/>
    <property type="project" value="InterPro"/>
</dbReference>
<protein>
    <submittedName>
        <fullName evidence="4">Aspartate dehydrogenase</fullName>
    </submittedName>
</protein>
<gene>
    <name evidence="4" type="ORF">A6048_13305</name>
</gene>
<sequence>MAVIGAGAIGGAVAESLVDGAVPGARLITVLRSSSTQDEVAAAIEAADVLVEAAGVEVAEELIPRITRAGKDVIVCSCGVFARHDNPRDIVAGGAGRVLVPAGAVGGLDVLAAAARAGTDEAALRHFTIKSPAALGVHGPLGTPREVFRGSAREAALEFPRTSNASVALALATIGLDRVEVIVVADPEVERTRHVVEWESPVGRYDMRFENAMDPDSGGRTSAITAWSVAEVLSAVAAGAGPGVVVVSAARPVETT</sequence>
<dbReference type="PANTHER" id="PTHR31873">
    <property type="entry name" value="L-ASPARTATE DEHYDROGENASE-RELATED"/>
    <property type="match status" value="1"/>
</dbReference>
<organism evidence="4 5">
    <name type="scientific">Dietzia psychralcaliphila</name>
    <dbReference type="NCBI Taxonomy" id="139021"/>
    <lineage>
        <taxon>Bacteria</taxon>
        <taxon>Bacillati</taxon>
        <taxon>Actinomycetota</taxon>
        <taxon>Actinomycetes</taxon>
        <taxon>Mycobacteriales</taxon>
        <taxon>Dietziaceae</taxon>
        <taxon>Dietzia</taxon>
    </lineage>
</organism>
<keyword evidence="5" id="KW-1185">Reference proteome</keyword>
<dbReference type="EMBL" id="CP015453">
    <property type="protein sequence ID" value="AWH97455.1"/>
    <property type="molecule type" value="Genomic_DNA"/>
</dbReference>
<dbReference type="InterPro" id="IPR005106">
    <property type="entry name" value="Asp/hSer_DH_NAD-bd"/>
</dbReference>
<dbReference type="AlphaFoldDB" id="A0AAD0JX78"/>
<evidence type="ECO:0000313" key="4">
    <source>
        <dbReference type="EMBL" id="AWH97455.1"/>
    </source>
</evidence>
<proteinExistence type="inferred from homology"/>
<accession>A0AAD0JX78</accession>
<dbReference type="Gene3D" id="3.30.360.10">
    <property type="entry name" value="Dihydrodipicolinate Reductase, domain 2"/>
    <property type="match status" value="1"/>
</dbReference>